<feature type="region of interest" description="Disordered" evidence="1">
    <location>
        <begin position="290"/>
        <end position="309"/>
    </location>
</feature>
<name>A0A511N072_DEIC1</name>
<feature type="domain" description="Xylose isomerase-like TIM barrel" evidence="2">
    <location>
        <begin position="28"/>
        <end position="305"/>
    </location>
</feature>
<dbReference type="OrthoDB" id="9779184at2"/>
<dbReference type="Proteomes" id="UP000321306">
    <property type="component" value="Unassembled WGS sequence"/>
</dbReference>
<evidence type="ECO:0000313" key="3">
    <source>
        <dbReference type="EMBL" id="GEM46270.1"/>
    </source>
</evidence>
<dbReference type="PANTHER" id="PTHR12110:SF41">
    <property type="entry name" value="INOSOSE DEHYDRATASE"/>
    <property type="match status" value="1"/>
</dbReference>
<dbReference type="EMBL" id="BJXB01000007">
    <property type="protein sequence ID" value="GEM46270.1"/>
    <property type="molecule type" value="Genomic_DNA"/>
</dbReference>
<dbReference type="InterPro" id="IPR036237">
    <property type="entry name" value="Xyl_isomerase-like_sf"/>
</dbReference>
<reference evidence="3 4" key="1">
    <citation type="submission" date="2019-07" db="EMBL/GenBank/DDBJ databases">
        <title>Whole genome shotgun sequence of Deinococcus cellulosilyticus NBRC 106333.</title>
        <authorList>
            <person name="Hosoyama A."/>
            <person name="Uohara A."/>
            <person name="Ohji S."/>
            <person name="Ichikawa N."/>
        </authorList>
    </citation>
    <scope>NUCLEOTIDE SEQUENCE [LARGE SCALE GENOMIC DNA]</scope>
    <source>
        <strain evidence="3 4">NBRC 106333</strain>
    </source>
</reference>
<dbReference type="PANTHER" id="PTHR12110">
    <property type="entry name" value="HYDROXYPYRUVATE ISOMERASE"/>
    <property type="match status" value="1"/>
</dbReference>
<dbReference type="RefSeq" id="WP_146884090.1">
    <property type="nucleotide sequence ID" value="NZ_BJXB01000007.1"/>
</dbReference>
<evidence type="ECO:0000259" key="2">
    <source>
        <dbReference type="Pfam" id="PF01261"/>
    </source>
</evidence>
<dbReference type="Pfam" id="PF01261">
    <property type="entry name" value="AP_endonuc_2"/>
    <property type="match status" value="1"/>
</dbReference>
<dbReference type="Gene3D" id="3.20.20.150">
    <property type="entry name" value="Divalent-metal-dependent TIM barrel enzymes"/>
    <property type="match status" value="1"/>
</dbReference>
<dbReference type="InterPro" id="IPR013022">
    <property type="entry name" value="Xyl_isomerase-like_TIM-brl"/>
</dbReference>
<accession>A0A511N072</accession>
<protein>
    <submittedName>
        <fullName evidence="3">IolE protein</fullName>
    </submittedName>
</protein>
<evidence type="ECO:0000313" key="4">
    <source>
        <dbReference type="Proteomes" id="UP000321306"/>
    </source>
</evidence>
<dbReference type="SUPFAM" id="SSF51658">
    <property type="entry name" value="Xylose isomerase-like"/>
    <property type="match status" value="1"/>
</dbReference>
<dbReference type="InterPro" id="IPR050312">
    <property type="entry name" value="IolE/XylAMocC-like"/>
</dbReference>
<organism evidence="3 4">
    <name type="scientific">Deinococcus cellulosilyticus (strain DSM 18568 / NBRC 106333 / KACC 11606 / 5516J-15)</name>
    <dbReference type="NCBI Taxonomy" id="1223518"/>
    <lineage>
        <taxon>Bacteria</taxon>
        <taxon>Thermotogati</taxon>
        <taxon>Deinococcota</taxon>
        <taxon>Deinococci</taxon>
        <taxon>Deinococcales</taxon>
        <taxon>Deinococcaceae</taxon>
        <taxon>Deinococcus</taxon>
    </lineage>
</organism>
<proteinExistence type="predicted"/>
<comment type="caution">
    <text evidence="3">The sequence shown here is derived from an EMBL/GenBank/DDBJ whole genome shotgun (WGS) entry which is preliminary data.</text>
</comment>
<feature type="compositionally biased region" description="Basic and acidic residues" evidence="1">
    <location>
        <begin position="294"/>
        <end position="309"/>
    </location>
</feature>
<sequence>MTITYGNAPCSWGTIEGWGQGIPFSTMLDELVEAGYTGTELGDYGYMPTDPEKLWTELSNRNLTMLGAYEGVFLKDRTAHAEGETRVLRTARLLKSVADLGDPAWQPFVVLADEHSKDPERFQNAGHQNQDSSLSEAQWQVFCAGAEQIARAVWNETGLKTVFHHHSAGYVETPEEMDRFLAGTPADILGLVFDTGHYLFGTGTNVADQVQEGLRRFRDRLWYVHYKDLQPEVAAEVRVRGFHYQEAIGRGVFCELGRGCIDFAAVHQTLQDLGYSGWVTVEQDVLPGMGAPKESARRNREHLRSVTGI</sequence>
<gene>
    <name evidence="3" type="ORF">DC3_19050</name>
</gene>
<dbReference type="AlphaFoldDB" id="A0A511N072"/>
<evidence type="ECO:0000256" key="1">
    <source>
        <dbReference type="SAM" id="MobiDB-lite"/>
    </source>
</evidence>
<keyword evidence="4" id="KW-1185">Reference proteome</keyword>